<proteinExistence type="predicted"/>
<evidence type="ECO:0000256" key="1">
    <source>
        <dbReference type="SAM" id="MobiDB-lite"/>
    </source>
</evidence>
<dbReference type="OrthoDB" id="5425175at2759"/>
<feature type="region of interest" description="Disordered" evidence="1">
    <location>
        <begin position="1"/>
        <end position="22"/>
    </location>
</feature>
<gene>
    <name evidence="2" type="ORF">P167DRAFT_563376</name>
</gene>
<reference evidence="2 3" key="1">
    <citation type="journal article" date="2018" name="Nat. Ecol. Evol.">
        <title>Pezizomycetes genomes reveal the molecular basis of ectomycorrhizal truffle lifestyle.</title>
        <authorList>
            <person name="Murat C."/>
            <person name="Payen T."/>
            <person name="Noel B."/>
            <person name="Kuo A."/>
            <person name="Morin E."/>
            <person name="Chen J."/>
            <person name="Kohler A."/>
            <person name="Krizsan K."/>
            <person name="Balestrini R."/>
            <person name="Da Silva C."/>
            <person name="Montanini B."/>
            <person name="Hainaut M."/>
            <person name="Levati E."/>
            <person name="Barry K.W."/>
            <person name="Belfiori B."/>
            <person name="Cichocki N."/>
            <person name="Clum A."/>
            <person name="Dockter R.B."/>
            <person name="Fauchery L."/>
            <person name="Guy J."/>
            <person name="Iotti M."/>
            <person name="Le Tacon F."/>
            <person name="Lindquist E.A."/>
            <person name="Lipzen A."/>
            <person name="Malagnac F."/>
            <person name="Mello A."/>
            <person name="Molinier V."/>
            <person name="Miyauchi S."/>
            <person name="Poulain J."/>
            <person name="Riccioni C."/>
            <person name="Rubini A."/>
            <person name="Sitrit Y."/>
            <person name="Splivallo R."/>
            <person name="Traeger S."/>
            <person name="Wang M."/>
            <person name="Zifcakova L."/>
            <person name="Wipf D."/>
            <person name="Zambonelli A."/>
            <person name="Paolocci F."/>
            <person name="Nowrousian M."/>
            <person name="Ottonello S."/>
            <person name="Baldrian P."/>
            <person name="Spatafora J.W."/>
            <person name="Henrissat B."/>
            <person name="Nagy L.G."/>
            <person name="Aury J.M."/>
            <person name="Wincker P."/>
            <person name="Grigoriev I.V."/>
            <person name="Bonfante P."/>
            <person name="Martin F.M."/>
        </authorList>
    </citation>
    <scope>NUCLEOTIDE SEQUENCE [LARGE SCALE GENOMIC DNA]</scope>
    <source>
        <strain evidence="2 3">CCBAS932</strain>
    </source>
</reference>
<protein>
    <submittedName>
        <fullName evidence="2">Uncharacterized protein</fullName>
    </submittedName>
</protein>
<dbReference type="EMBL" id="ML119115">
    <property type="protein sequence ID" value="RPB15032.1"/>
    <property type="molecule type" value="Genomic_DNA"/>
</dbReference>
<feature type="region of interest" description="Disordered" evidence="1">
    <location>
        <begin position="93"/>
        <end position="114"/>
    </location>
</feature>
<accession>A0A3N4L0L0</accession>
<sequence length="114" mass="12155">MARTPTTSTASSSSMSETQAAASTALAALLARRRGVKVKPSAGVRKARKPKAKKEVLEMEKSKIVAKNVTVLKGAGKVSEKERGVRMRILGMREEKSGKKKGGKKVVVEDSDSD</sequence>
<name>A0A3N4L0L0_9PEZI</name>
<dbReference type="Proteomes" id="UP000277580">
    <property type="component" value="Unassembled WGS sequence"/>
</dbReference>
<feature type="region of interest" description="Disordered" evidence="1">
    <location>
        <begin position="35"/>
        <end position="55"/>
    </location>
</feature>
<keyword evidence="3" id="KW-1185">Reference proteome</keyword>
<organism evidence="2 3">
    <name type="scientific">Morchella conica CCBAS932</name>
    <dbReference type="NCBI Taxonomy" id="1392247"/>
    <lineage>
        <taxon>Eukaryota</taxon>
        <taxon>Fungi</taxon>
        <taxon>Dikarya</taxon>
        <taxon>Ascomycota</taxon>
        <taxon>Pezizomycotina</taxon>
        <taxon>Pezizomycetes</taxon>
        <taxon>Pezizales</taxon>
        <taxon>Morchellaceae</taxon>
        <taxon>Morchella</taxon>
    </lineage>
</organism>
<evidence type="ECO:0000313" key="2">
    <source>
        <dbReference type="EMBL" id="RPB15032.1"/>
    </source>
</evidence>
<dbReference type="InParanoid" id="A0A3N4L0L0"/>
<dbReference type="AlphaFoldDB" id="A0A3N4L0L0"/>
<evidence type="ECO:0000313" key="3">
    <source>
        <dbReference type="Proteomes" id="UP000277580"/>
    </source>
</evidence>